<dbReference type="OrthoDB" id="8955051at2"/>
<sequence length="342" mass="39693">MNKEFGSDFHYSYKEITIDEKSFFDSINFVFSFSGRSGLHGILKEGISRYGWKRIYFPSYYCHSVVDFVATLPVEIVLYSCNPFEFFDRIDFIDSSQSVIINVDFFGLKKLNLSSIKEAIIIEDLTHNIESVLHSTAHYCFGSLRKELPVPVGGFCYSPKNLELPSFQSNFESDILASEKFAAMILKREYLYGGISDKDIYRGLFEKSEDDFNKLYTNSAMPEWVKSLLFSLDVKKINTLKQVNIDFALRELKVINQLKVNFNNTGKSFGLILECETVLVKNQLKDYLVENKIYPAILWPNQQNDNDILLAGKMLFLHMDYRYSLSDIKTIIFKLQNFFNHE</sequence>
<proteinExistence type="predicted"/>
<evidence type="ECO:0008006" key="3">
    <source>
        <dbReference type="Google" id="ProtNLM"/>
    </source>
</evidence>
<dbReference type="EMBL" id="CP042831">
    <property type="protein sequence ID" value="QEE49465.1"/>
    <property type="molecule type" value="Genomic_DNA"/>
</dbReference>
<name>A0A5B9FRF9_9FLAO</name>
<dbReference type="RefSeq" id="WP_147582978.1">
    <property type="nucleotide sequence ID" value="NZ_CP042831.1"/>
</dbReference>
<gene>
    <name evidence="1" type="ORF">FUA48_07675</name>
</gene>
<reference evidence="1 2" key="1">
    <citation type="submission" date="2019-08" db="EMBL/GenBank/DDBJ databases">
        <title>Flavobacterium alkalisoli sp. nov., isolated from rhizosphere soil of Suaeda salsa.</title>
        <authorList>
            <person name="Sun J.-Q."/>
            <person name="Xu L."/>
        </authorList>
    </citation>
    <scope>NUCLEOTIDE SEQUENCE [LARGE SCALE GENOMIC DNA]</scope>
    <source>
        <strain evidence="1 2">XS-5</strain>
    </source>
</reference>
<evidence type="ECO:0000313" key="1">
    <source>
        <dbReference type="EMBL" id="QEE49465.1"/>
    </source>
</evidence>
<dbReference type="Proteomes" id="UP000321222">
    <property type="component" value="Chromosome"/>
</dbReference>
<keyword evidence="2" id="KW-1185">Reference proteome</keyword>
<organism evidence="1 2">
    <name type="scientific">Flavobacterium alkalisoli</name>
    <dbReference type="NCBI Taxonomy" id="2602769"/>
    <lineage>
        <taxon>Bacteria</taxon>
        <taxon>Pseudomonadati</taxon>
        <taxon>Bacteroidota</taxon>
        <taxon>Flavobacteriia</taxon>
        <taxon>Flavobacteriales</taxon>
        <taxon>Flavobacteriaceae</taxon>
        <taxon>Flavobacterium</taxon>
    </lineage>
</organism>
<protein>
    <recommendedName>
        <fullName evidence="3">DegT/DnrJ/EryC1/StrS aminotransferase family protein</fullName>
    </recommendedName>
</protein>
<accession>A0A5B9FRF9</accession>
<evidence type="ECO:0000313" key="2">
    <source>
        <dbReference type="Proteomes" id="UP000321222"/>
    </source>
</evidence>
<dbReference type="KEGG" id="fak:FUA48_07675"/>
<dbReference type="AlphaFoldDB" id="A0A5B9FRF9"/>